<evidence type="ECO:0000313" key="1">
    <source>
        <dbReference type="EMBL" id="MZP30210.1"/>
    </source>
</evidence>
<dbReference type="EMBL" id="WXEY01000010">
    <property type="protein sequence ID" value="MZP30210.1"/>
    <property type="molecule type" value="Genomic_DNA"/>
</dbReference>
<accession>A0A845L6B6</accession>
<comment type="caution">
    <text evidence="1">The sequence shown here is derived from an EMBL/GenBank/DDBJ whole genome shotgun (WGS) entry which is preliminary data.</text>
</comment>
<keyword evidence="2" id="KW-1185">Reference proteome</keyword>
<evidence type="ECO:0000313" key="2">
    <source>
        <dbReference type="Proteomes" id="UP000463470"/>
    </source>
</evidence>
<gene>
    <name evidence="1" type="ORF">GTO91_10865</name>
</gene>
<dbReference type="AlphaFoldDB" id="A0A845L6B6"/>
<organism evidence="1 2">
    <name type="scientific">Heliomicrobium undosum</name>
    <dbReference type="NCBI Taxonomy" id="121734"/>
    <lineage>
        <taxon>Bacteria</taxon>
        <taxon>Bacillati</taxon>
        <taxon>Bacillota</taxon>
        <taxon>Clostridia</taxon>
        <taxon>Eubacteriales</taxon>
        <taxon>Heliobacteriaceae</taxon>
        <taxon>Heliomicrobium</taxon>
    </lineage>
</organism>
<protein>
    <submittedName>
        <fullName evidence="1">Uncharacterized protein</fullName>
    </submittedName>
</protein>
<dbReference type="OrthoDB" id="9854638at2"/>
<dbReference type="Proteomes" id="UP000463470">
    <property type="component" value="Unassembled WGS sequence"/>
</dbReference>
<sequence>MKQQFKADLFTVMTRQGVQVSPQMINEIEMMVDSFTATTLSSYGKTLENLSRSNPQLPIQELIERARVIHELVNK</sequence>
<reference evidence="1 2" key="1">
    <citation type="submission" date="2020-01" db="EMBL/GenBank/DDBJ databases">
        <title>Whole-genome sequence of Heliobacterium undosum DSM 13378.</title>
        <authorList>
            <person name="Kyndt J.A."/>
            <person name="Meyer T.E."/>
        </authorList>
    </citation>
    <scope>NUCLEOTIDE SEQUENCE [LARGE SCALE GENOMIC DNA]</scope>
    <source>
        <strain evidence="1 2">DSM 13378</strain>
    </source>
</reference>
<dbReference type="RefSeq" id="WP_161258733.1">
    <property type="nucleotide sequence ID" value="NZ_WXEY01000010.1"/>
</dbReference>
<proteinExistence type="predicted"/>
<name>A0A845L6B6_9FIRM</name>